<dbReference type="InterPro" id="IPR023549">
    <property type="entry name" value="Subtilisin_inhibitor"/>
</dbReference>
<evidence type="ECO:0000256" key="7">
    <source>
        <dbReference type="ARBA" id="ARBA00023157"/>
    </source>
</evidence>
<dbReference type="InterPro" id="IPR036819">
    <property type="entry name" value="Subtilisin_inhibitor-like_sf"/>
</dbReference>
<proteinExistence type="inferred from homology"/>
<feature type="domain" description="Subtilisin inhibitor" evidence="10">
    <location>
        <begin position="42"/>
        <end position="114"/>
    </location>
</feature>
<evidence type="ECO:0000256" key="1">
    <source>
        <dbReference type="ARBA" id="ARBA00004613"/>
    </source>
</evidence>
<organism evidence="11 12">
    <name type="scientific">Actinomadura luzonensis</name>
    <dbReference type="NCBI Taxonomy" id="2805427"/>
    <lineage>
        <taxon>Bacteria</taxon>
        <taxon>Bacillati</taxon>
        <taxon>Actinomycetota</taxon>
        <taxon>Actinomycetes</taxon>
        <taxon>Streptosporangiales</taxon>
        <taxon>Thermomonosporaceae</taxon>
        <taxon>Actinomadura</taxon>
    </lineage>
</organism>
<comment type="subunit">
    <text evidence="3">Homodimer.</text>
</comment>
<keyword evidence="4" id="KW-0964">Secreted</keyword>
<keyword evidence="5 8" id="KW-0646">Protease inhibitor</keyword>
<evidence type="ECO:0000259" key="10">
    <source>
        <dbReference type="Pfam" id="PF00720"/>
    </source>
</evidence>
<reference evidence="11 12" key="1">
    <citation type="submission" date="2022-04" db="EMBL/GenBank/DDBJ databases">
        <title>Genome draft of Actinomadura sp. ATCC 31491.</title>
        <authorList>
            <person name="Shi X."/>
            <person name="Du Y."/>
        </authorList>
    </citation>
    <scope>NUCLEOTIDE SEQUENCE [LARGE SCALE GENOMIC DNA]</scope>
    <source>
        <strain evidence="11 12">ATCC 31491</strain>
    </source>
</reference>
<evidence type="ECO:0000256" key="3">
    <source>
        <dbReference type="ARBA" id="ARBA00011738"/>
    </source>
</evidence>
<evidence type="ECO:0000256" key="9">
    <source>
        <dbReference type="SAM" id="SignalP"/>
    </source>
</evidence>
<dbReference type="Pfam" id="PF00720">
    <property type="entry name" value="SSI"/>
    <property type="match status" value="1"/>
</dbReference>
<evidence type="ECO:0000313" key="11">
    <source>
        <dbReference type="EMBL" id="MCK2217496.1"/>
    </source>
</evidence>
<dbReference type="Gene3D" id="3.30.350.10">
    <property type="entry name" value="Subtilisin inhibitor-like"/>
    <property type="match status" value="1"/>
</dbReference>
<dbReference type="PRINTS" id="PR00294">
    <property type="entry name" value="SSBTLNINHBTR"/>
</dbReference>
<dbReference type="InterPro" id="IPR000691">
    <property type="entry name" value="Prot_inh_I16_SSI"/>
</dbReference>
<dbReference type="PROSITE" id="PS51257">
    <property type="entry name" value="PROKAR_LIPOPROTEIN"/>
    <property type="match status" value="1"/>
</dbReference>
<dbReference type="PROSITE" id="PS00999">
    <property type="entry name" value="SSI"/>
    <property type="match status" value="1"/>
</dbReference>
<keyword evidence="6 8" id="KW-0722">Serine protease inhibitor</keyword>
<evidence type="ECO:0000256" key="6">
    <source>
        <dbReference type="ARBA" id="ARBA00022900"/>
    </source>
</evidence>
<name>A0ABT0FYS2_9ACTN</name>
<dbReference type="Proteomes" id="UP001317259">
    <property type="component" value="Unassembled WGS sequence"/>
</dbReference>
<accession>A0ABT0FYS2</accession>
<dbReference type="EMBL" id="JAKRKC020000001">
    <property type="protein sequence ID" value="MCK2217496.1"/>
    <property type="molecule type" value="Genomic_DNA"/>
</dbReference>
<dbReference type="RefSeq" id="WP_242373561.1">
    <property type="nucleotide sequence ID" value="NZ_JAKRKC020000001.1"/>
</dbReference>
<feature type="signal peptide" evidence="9">
    <location>
        <begin position="1"/>
        <end position="25"/>
    </location>
</feature>
<comment type="subcellular location">
    <subcellularLocation>
        <location evidence="1">Secreted</location>
    </subcellularLocation>
</comment>
<dbReference type="InterPro" id="IPR020054">
    <property type="entry name" value="Prot_inh_SSI_I16_CS"/>
</dbReference>
<comment type="similarity">
    <text evidence="2 8">Belongs to the protease inhibitor I16 (SSI) family.</text>
</comment>
<evidence type="ECO:0000256" key="2">
    <source>
        <dbReference type="ARBA" id="ARBA00010472"/>
    </source>
</evidence>
<keyword evidence="7" id="KW-1015">Disulfide bond</keyword>
<evidence type="ECO:0000256" key="4">
    <source>
        <dbReference type="ARBA" id="ARBA00022525"/>
    </source>
</evidence>
<dbReference type="SUPFAM" id="SSF55399">
    <property type="entry name" value="Subtilisin inhibitor"/>
    <property type="match status" value="1"/>
</dbReference>
<protein>
    <submittedName>
        <fullName evidence="11">SSI family serine proteinase inhibitor</fullName>
    </submittedName>
</protein>
<evidence type="ECO:0000256" key="8">
    <source>
        <dbReference type="RuleBase" id="RU003471"/>
    </source>
</evidence>
<evidence type="ECO:0000256" key="5">
    <source>
        <dbReference type="ARBA" id="ARBA00022690"/>
    </source>
</evidence>
<evidence type="ECO:0000313" key="12">
    <source>
        <dbReference type="Proteomes" id="UP001317259"/>
    </source>
</evidence>
<sequence>MKRAIGTMALCAAFLACASPAPAQAARPPKGKLKIVVAVKGSPTKGVTLRCSPDGGTHPHPKAACDVLRTYKGDLNGMHVPKANSCGPEVQPYAVVVKGTWNGKKVEWSKGYRNACVMKAAGGALLS</sequence>
<keyword evidence="12" id="KW-1185">Reference proteome</keyword>
<comment type="caution">
    <text evidence="11">The sequence shown here is derived from an EMBL/GenBank/DDBJ whole genome shotgun (WGS) entry which is preliminary data.</text>
</comment>
<keyword evidence="9" id="KW-0732">Signal</keyword>
<feature type="chain" id="PRO_5046820124" evidence="9">
    <location>
        <begin position="26"/>
        <end position="127"/>
    </location>
</feature>
<gene>
    <name evidence="11" type="ORF">MF672_027440</name>
</gene>